<gene>
    <name evidence="2" type="ORF">THRCLA_02786</name>
</gene>
<dbReference type="AlphaFoldDB" id="A0A1W0A443"/>
<evidence type="ECO:0000256" key="1">
    <source>
        <dbReference type="SAM" id="Phobius"/>
    </source>
</evidence>
<dbReference type="EMBL" id="JNBS01000515">
    <property type="protein sequence ID" value="OQS05025.1"/>
    <property type="molecule type" value="Genomic_DNA"/>
</dbReference>
<proteinExistence type="predicted"/>
<dbReference type="OrthoDB" id="122776at2759"/>
<accession>A0A1W0A443</accession>
<protein>
    <submittedName>
        <fullName evidence="2">Uncharacterized protein</fullName>
    </submittedName>
</protein>
<organism evidence="2 3">
    <name type="scientific">Thraustotheca clavata</name>
    <dbReference type="NCBI Taxonomy" id="74557"/>
    <lineage>
        <taxon>Eukaryota</taxon>
        <taxon>Sar</taxon>
        <taxon>Stramenopiles</taxon>
        <taxon>Oomycota</taxon>
        <taxon>Saprolegniomycetes</taxon>
        <taxon>Saprolegniales</taxon>
        <taxon>Achlyaceae</taxon>
        <taxon>Thraustotheca</taxon>
    </lineage>
</organism>
<sequence length="193" mass="21972">MMMFRELSESKQANKALIYMREHAPVILGCIGLTGITLVLAHMEPWKLYLLACLGLVFLPVFLQQGYQQTHMNSTIEVIPEHHPAQKTTQIDIPSTKPLVNMPIVQLPRTLSPSVSLKEDPIISIPPLVLESFTPRKGLHIMSKDVLHRREQLFARAMTSIHSLSPRNQPVVHHLDLIKYAEEIDDQNEDNFI</sequence>
<dbReference type="Proteomes" id="UP000243217">
    <property type="component" value="Unassembled WGS sequence"/>
</dbReference>
<feature type="transmembrane region" description="Helical" evidence="1">
    <location>
        <begin position="21"/>
        <end position="40"/>
    </location>
</feature>
<evidence type="ECO:0000313" key="3">
    <source>
        <dbReference type="Proteomes" id="UP000243217"/>
    </source>
</evidence>
<keyword evidence="1" id="KW-0812">Transmembrane</keyword>
<keyword evidence="1" id="KW-0472">Membrane</keyword>
<feature type="transmembrane region" description="Helical" evidence="1">
    <location>
        <begin position="46"/>
        <end position="63"/>
    </location>
</feature>
<keyword evidence="1" id="KW-1133">Transmembrane helix</keyword>
<name>A0A1W0A443_9STRA</name>
<evidence type="ECO:0000313" key="2">
    <source>
        <dbReference type="EMBL" id="OQS05025.1"/>
    </source>
</evidence>
<reference evidence="2 3" key="1">
    <citation type="journal article" date="2014" name="Genome Biol. Evol.">
        <title>The secreted proteins of Achlya hypogyna and Thraustotheca clavata identify the ancestral oomycete secretome and reveal gene acquisitions by horizontal gene transfer.</title>
        <authorList>
            <person name="Misner I."/>
            <person name="Blouin N."/>
            <person name="Leonard G."/>
            <person name="Richards T.A."/>
            <person name="Lane C.E."/>
        </authorList>
    </citation>
    <scope>NUCLEOTIDE SEQUENCE [LARGE SCALE GENOMIC DNA]</scope>
    <source>
        <strain evidence="2 3">ATCC 34112</strain>
    </source>
</reference>
<comment type="caution">
    <text evidence="2">The sequence shown here is derived from an EMBL/GenBank/DDBJ whole genome shotgun (WGS) entry which is preliminary data.</text>
</comment>
<keyword evidence="3" id="KW-1185">Reference proteome</keyword>